<protein>
    <submittedName>
        <fullName evidence="8">Acyl-CoA dehydrogenase</fullName>
    </submittedName>
</protein>
<keyword evidence="9" id="KW-1185">Reference proteome</keyword>
<evidence type="ECO:0000259" key="6">
    <source>
        <dbReference type="Pfam" id="PF00441"/>
    </source>
</evidence>
<dbReference type="RefSeq" id="WP_345021628.1">
    <property type="nucleotide sequence ID" value="NZ_BAABDO010000037.1"/>
</dbReference>
<feature type="domain" description="Acyl-CoA dehydrogenase/oxidase C-terminal" evidence="6">
    <location>
        <begin position="179"/>
        <end position="313"/>
    </location>
</feature>
<evidence type="ECO:0000256" key="4">
    <source>
        <dbReference type="ARBA" id="ARBA00022827"/>
    </source>
</evidence>
<evidence type="ECO:0000313" key="9">
    <source>
        <dbReference type="Proteomes" id="UP001500266"/>
    </source>
</evidence>
<dbReference type="Pfam" id="PF02771">
    <property type="entry name" value="Acyl-CoA_dh_N"/>
    <property type="match status" value="1"/>
</dbReference>
<name>A0ABP7YU23_9ACTN</name>
<dbReference type="InterPro" id="IPR009075">
    <property type="entry name" value="AcylCo_DH/oxidase_C"/>
</dbReference>
<evidence type="ECO:0000313" key="8">
    <source>
        <dbReference type="EMBL" id="GAA4141369.1"/>
    </source>
</evidence>
<keyword evidence="4" id="KW-0274">FAD</keyword>
<dbReference type="PANTHER" id="PTHR43884:SF20">
    <property type="entry name" value="ACYL-COA DEHYDROGENASE FADE28"/>
    <property type="match status" value="1"/>
</dbReference>
<dbReference type="SUPFAM" id="SSF56645">
    <property type="entry name" value="Acyl-CoA dehydrogenase NM domain-like"/>
    <property type="match status" value="1"/>
</dbReference>
<dbReference type="InterPro" id="IPR009100">
    <property type="entry name" value="AcylCoA_DH/oxidase_NM_dom_sf"/>
</dbReference>
<dbReference type="InterPro" id="IPR036250">
    <property type="entry name" value="AcylCo_DH-like_C"/>
</dbReference>
<evidence type="ECO:0000256" key="2">
    <source>
        <dbReference type="ARBA" id="ARBA00009347"/>
    </source>
</evidence>
<organism evidence="8 9">
    <name type="scientific">Actinomadura keratinilytica</name>
    <dbReference type="NCBI Taxonomy" id="547461"/>
    <lineage>
        <taxon>Bacteria</taxon>
        <taxon>Bacillati</taxon>
        <taxon>Actinomycetota</taxon>
        <taxon>Actinomycetes</taxon>
        <taxon>Streptosporangiales</taxon>
        <taxon>Thermomonosporaceae</taxon>
        <taxon>Actinomadura</taxon>
    </lineage>
</organism>
<dbReference type="Proteomes" id="UP001500266">
    <property type="component" value="Unassembled WGS sequence"/>
</dbReference>
<comment type="cofactor">
    <cofactor evidence="1">
        <name>FAD</name>
        <dbReference type="ChEBI" id="CHEBI:57692"/>
    </cofactor>
</comment>
<dbReference type="Pfam" id="PF00441">
    <property type="entry name" value="Acyl-CoA_dh_1"/>
    <property type="match status" value="1"/>
</dbReference>
<comment type="similarity">
    <text evidence="2">Belongs to the acyl-CoA dehydrogenase family.</text>
</comment>
<dbReference type="SUPFAM" id="SSF47203">
    <property type="entry name" value="Acyl-CoA dehydrogenase C-terminal domain-like"/>
    <property type="match status" value="1"/>
</dbReference>
<sequence length="335" mass="35004">MKFVLDAEQRLFGETLHKLLAEADTPAAIRAWGAGDAAPGRALWRAAAEAGVFALAVPEAHGGAGVLPVELVTAAYELGRHAVPGPFVETLAAAVLLDGLGGEPAARWLPRVAAGEAVISLARPYALDADVADLVVAVADDAPPRTARPAAMRPGIDPARRMFEVVPEAPLGQAAATARAVDVAALLCASQQLGVGRALLEVSVEYARTRRQFGRAIGEFQAVKHRLADALVGLEFARPLVHGAALSYGTPDFPRDVSAAKAAAAEASYAAAKAALQVHGAIGYTDEYAPSLWIRKARALYAAWGTPAEHRARVMGFLCRPETGEGPPGRSGRRR</sequence>
<dbReference type="PANTHER" id="PTHR43884">
    <property type="entry name" value="ACYL-COA DEHYDROGENASE"/>
    <property type="match status" value="1"/>
</dbReference>
<proteinExistence type="inferred from homology"/>
<keyword evidence="3" id="KW-0285">Flavoprotein</keyword>
<dbReference type="Gene3D" id="1.20.140.10">
    <property type="entry name" value="Butyryl-CoA Dehydrogenase, subunit A, domain 3"/>
    <property type="match status" value="1"/>
</dbReference>
<evidence type="ECO:0000256" key="1">
    <source>
        <dbReference type="ARBA" id="ARBA00001974"/>
    </source>
</evidence>
<dbReference type="InterPro" id="IPR037069">
    <property type="entry name" value="AcylCoA_DH/ox_N_sf"/>
</dbReference>
<evidence type="ECO:0000256" key="3">
    <source>
        <dbReference type="ARBA" id="ARBA00022630"/>
    </source>
</evidence>
<reference evidence="9" key="1">
    <citation type="journal article" date="2019" name="Int. J. Syst. Evol. Microbiol.">
        <title>The Global Catalogue of Microorganisms (GCM) 10K type strain sequencing project: providing services to taxonomists for standard genome sequencing and annotation.</title>
        <authorList>
            <consortium name="The Broad Institute Genomics Platform"/>
            <consortium name="The Broad Institute Genome Sequencing Center for Infectious Disease"/>
            <person name="Wu L."/>
            <person name="Ma J."/>
        </authorList>
    </citation>
    <scope>NUCLEOTIDE SEQUENCE [LARGE SCALE GENOMIC DNA]</scope>
    <source>
        <strain evidence="9">JCM 17316</strain>
    </source>
</reference>
<comment type="caution">
    <text evidence="8">The sequence shown here is derived from an EMBL/GenBank/DDBJ whole genome shotgun (WGS) entry which is preliminary data.</text>
</comment>
<keyword evidence="5" id="KW-0560">Oxidoreductase</keyword>
<evidence type="ECO:0000256" key="5">
    <source>
        <dbReference type="ARBA" id="ARBA00023002"/>
    </source>
</evidence>
<dbReference type="Gene3D" id="1.10.540.10">
    <property type="entry name" value="Acyl-CoA dehydrogenase/oxidase, N-terminal domain"/>
    <property type="match status" value="1"/>
</dbReference>
<gene>
    <name evidence="8" type="ORF">GCM10022416_29280</name>
</gene>
<feature type="domain" description="Acyl-CoA dehydrogenase/oxidase N-terminal" evidence="7">
    <location>
        <begin position="7"/>
        <end position="116"/>
    </location>
</feature>
<evidence type="ECO:0000259" key="7">
    <source>
        <dbReference type="Pfam" id="PF02771"/>
    </source>
</evidence>
<dbReference type="InterPro" id="IPR013786">
    <property type="entry name" value="AcylCoA_DH/ox_N"/>
</dbReference>
<accession>A0ABP7YU23</accession>
<dbReference type="EMBL" id="BAABDO010000037">
    <property type="protein sequence ID" value="GAA4141369.1"/>
    <property type="molecule type" value="Genomic_DNA"/>
</dbReference>